<dbReference type="Proteomes" id="UP000046090">
    <property type="component" value="Unassembled WGS sequence"/>
</dbReference>
<organism evidence="1 2">
    <name type="scientific">Helicobacter heilmannii</name>
    <dbReference type="NCBI Taxonomy" id="35817"/>
    <lineage>
        <taxon>Bacteria</taxon>
        <taxon>Pseudomonadati</taxon>
        <taxon>Campylobacterota</taxon>
        <taxon>Epsilonproteobacteria</taxon>
        <taxon>Campylobacterales</taxon>
        <taxon>Helicobacteraceae</taxon>
        <taxon>Helicobacter</taxon>
    </lineage>
</organism>
<dbReference type="STRING" id="1216962.BN341_260"/>
<accession>A0A0K2XKN7</accession>
<dbReference type="AlphaFoldDB" id="A0A0K2XKN7"/>
<evidence type="ECO:0000313" key="1">
    <source>
        <dbReference type="EMBL" id="CRI33840.1"/>
    </source>
</evidence>
<protein>
    <submittedName>
        <fullName evidence="1">Uncharacterized protein</fullName>
    </submittedName>
</protein>
<proteinExistence type="predicted"/>
<keyword evidence="2" id="KW-1185">Reference proteome</keyword>
<name>A0A0K2XKN7_HELHE</name>
<evidence type="ECO:0000313" key="2">
    <source>
        <dbReference type="Proteomes" id="UP000046090"/>
    </source>
</evidence>
<dbReference type="EMBL" id="CDMK01000001">
    <property type="protein sequence ID" value="CRI33840.1"/>
    <property type="molecule type" value="Genomic_DNA"/>
</dbReference>
<gene>
    <name evidence="1" type="ORF">HHE01_15260</name>
</gene>
<sequence>MMRPQSVYKFHALTSVFFLPFALLFVLSGVAFLLGFNSNSGAKIRKWQVKKKAGEDLDFLLKFLKAHDIAQSKKIRTKPS</sequence>
<reference evidence="2" key="1">
    <citation type="submission" date="2014-12" db="EMBL/GenBank/DDBJ databases">
        <authorList>
            <person name="Smet A."/>
        </authorList>
    </citation>
    <scope>NUCLEOTIDE SEQUENCE [LARGE SCALE GENOMIC DNA]</scope>
</reference>